<gene>
    <name evidence="2" type="ORF">GTQ48_07000</name>
</gene>
<evidence type="ECO:0000256" key="1">
    <source>
        <dbReference type="SAM" id="Phobius"/>
    </source>
</evidence>
<comment type="caution">
    <text evidence="2">The sequence shown here is derived from an EMBL/GenBank/DDBJ whole genome shotgun (WGS) entry which is preliminary data.</text>
</comment>
<evidence type="ECO:0000313" key="2">
    <source>
        <dbReference type="EMBL" id="NDW15262.1"/>
    </source>
</evidence>
<reference evidence="2 3" key="1">
    <citation type="submission" date="2020-01" db="EMBL/GenBank/DDBJ databases">
        <title>Genomes of bacteria type strains.</title>
        <authorList>
            <person name="Chen J."/>
            <person name="Zhu S."/>
            <person name="Yang J."/>
        </authorList>
    </citation>
    <scope>NUCLEOTIDE SEQUENCE [LARGE SCALE GENOMIC DNA]</scope>
    <source>
        <strain evidence="2 3">LMG 24078</strain>
    </source>
</reference>
<keyword evidence="1" id="KW-1133">Transmembrane helix</keyword>
<accession>A0A6N9TFK5</accession>
<protein>
    <submittedName>
        <fullName evidence="2">Uncharacterized protein</fullName>
    </submittedName>
</protein>
<keyword evidence="3" id="KW-1185">Reference proteome</keyword>
<keyword evidence="1" id="KW-0812">Transmembrane</keyword>
<keyword evidence="1" id="KW-0472">Membrane</keyword>
<sequence>MSNADKQLLQRLSELKKERQPERDLWRGIELGLTRQDDRAVDSTVINEHGESQAVFASKGVWAVAAAFAVVCSMLWFLTPIGNPSASQPADMLVNAPGSTHNDGSVNNYELVEAQSLQQRQYIAGLLASYETTPALTKDWQQQLNELDTAADAIKAALKEDPDNSALIKMLHHVYQQQIALVERVHAPKWQQI</sequence>
<proteinExistence type="predicted"/>
<organism evidence="2 3">
    <name type="scientific">Alteromonas genovensis</name>
    <dbReference type="NCBI Taxonomy" id="471225"/>
    <lineage>
        <taxon>Bacteria</taxon>
        <taxon>Pseudomonadati</taxon>
        <taxon>Pseudomonadota</taxon>
        <taxon>Gammaproteobacteria</taxon>
        <taxon>Alteromonadales</taxon>
        <taxon>Alteromonadaceae</taxon>
        <taxon>Alteromonas/Salinimonas group</taxon>
        <taxon>Alteromonas</taxon>
    </lineage>
</organism>
<feature type="transmembrane region" description="Helical" evidence="1">
    <location>
        <begin position="60"/>
        <end position="78"/>
    </location>
</feature>
<dbReference type="AlphaFoldDB" id="A0A6N9TFK5"/>
<evidence type="ECO:0000313" key="3">
    <source>
        <dbReference type="Proteomes" id="UP000471381"/>
    </source>
</evidence>
<name>A0A6N9TFK5_9ALTE</name>
<dbReference type="RefSeq" id="WP_163105841.1">
    <property type="nucleotide sequence ID" value="NZ_JAAAWO010000004.1"/>
</dbReference>
<dbReference type="EMBL" id="JAAAWO010000004">
    <property type="protein sequence ID" value="NDW15262.1"/>
    <property type="molecule type" value="Genomic_DNA"/>
</dbReference>
<dbReference type="Proteomes" id="UP000471381">
    <property type="component" value="Unassembled WGS sequence"/>
</dbReference>